<protein>
    <submittedName>
        <fullName evidence="2">Cyclic nucleotide-binding protein</fullName>
    </submittedName>
</protein>
<dbReference type="InterPro" id="IPR000595">
    <property type="entry name" value="cNMP-bd_dom"/>
</dbReference>
<feature type="domain" description="Cyclic nucleotide-binding" evidence="1">
    <location>
        <begin position="13"/>
        <end position="82"/>
    </location>
</feature>
<dbReference type="GO" id="GO:0003700">
    <property type="term" value="F:DNA-binding transcription factor activity"/>
    <property type="evidence" value="ECO:0007669"/>
    <property type="project" value="TreeGrafter"/>
</dbReference>
<dbReference type="EMBL" id="MVBK01000036">
    <property type="protein sequence ID" value="OOG25598.1"/>
    <property type="molecule type" value="Genomic_DNA"/>
</dbReference>
<dbReference type="STRING" id="108003.B1C78_06435"/>
<evidence type="ECO:0000259" key="1">
    <source>
        <dbReference type="PROSITE" id="PS50042"/>
    </source>
</evidence>
<dbReference type="CDD" id="cd00038">
    <property type="entry name" value="CAP_ED"/>
    <property type="match status" value="1"/>
</dbReference>
<keyword evidence="3" id="KW-1185">Reference proteome</keyword>
<dbReference type="InterPro" id="IPR018490">
    <property type="entry name" value="cNMP-bd_dom_sf"/>
</dbReference>
<dbReference type="PROSITE" id="PS50042">
    <property type="entry name" value="CNMP_BINDING_3"/>
    <property type="match status" value="1"/>
</dbReference>
<reference evidence="2 3" key="1">
    <citation type="submission" date="2017-02" db="EMBL/GenBank/DDBJ databases">
        <title>Genomic diversity within the haloalkaliphilic genus Thioalkalivibrio.</title>
        <authorList>
            <person name="Ahn A.-C."/>
            <person name="Meier-Kolthoff J."/>
            <person name="Overmars L."/>
            <person name="Richter M."/>
            <person name="Woyke T."/>
            <person name="Sorokin D.Y."/>
            <person name="Muyzer G."/>
        </authorList>
    </citation>
    <scope>NUCLEOTIDE SEQUENCE [LARGE SCALE GENOMIC DNA]</scope>
    <source>
        <strain evidence="2 3">ALJD</strain>
    </source>
</reference>
<dbReference type="SMART" id="SM00100">
    <property type="entry name" value="cNMP"/>
    <property type="match status" value="1"/>
</dbReference>
<dbReference type="Proteomes" id="UP000189462">
    <property type="component" value="Unassembled WGS sequence"/>
</dbReference>
<accession>A0A1V3NL42</accession>
<dbReference type="PANTHER" id="PTHR24567">
    <property type="entry name" value="CRP FAMILY TRANSCRIPTIONAL REGULATORY PROTEIN"/>
    <property type="match status" value="1"/>
</dbReference>
<dbReference type="OrthoDB" id="190787at2"/>
<dbReference type="AlphaFoldDB" id="A0A1V3NL42"/>
<dbReference type="Pfam" id="PF00027">
    <property type="entry name" value="cNMP_binding"/>
    <property type="match status" value="1"/>
</dbReference>
<dbReference type="GO" id="GO:0005829">
    <property type="term" value="C:cytosol"/>
    <property type="evidence" value="ECO:0007669"/>
    <property type="project" value="TreeGrafter"/>
</dbReference>
<dbReference type="PANTHER" id="PTHR24567:SF74">
    <property type="entry name" value="HTH-TYPE TRANSCRIPTIONAL REGULATOR ARCR"/>
    <property type="match status" value="1"/>
</dbReference>
<evidence type="ECO:0000313" key="3">
    <source>
        <dbReference type="Proteomes" id="UP000189462"/>
    </source>
</evidence>
<dbReference type="Gene3D" id="2.60.120.10">
    <property type="entry name" value="Jelly Rolls"/>
    <property type="match status" value="1"/>
</dbReference>
<name>A0A1V3NL42_9GAMM</name>
<gene>
    <name evidence="2" type="ORF">B1C78_06435</name>
</gene>
<evidence type="ECO:0000313" key="2">
    <source>
        <dbReference type="EMBL" id="OOG25598.1"/>
    </source>
</evidence>
<sequence length="158" mass="17805">MNELMEMLKDRPFFEGLSEAHMKLLAACAALRSFEPDVCLFREHEPAEAFYLVRSGTVALESRLPGRGARTFATLGEGDMLGWSWLIPPYRWHYDARAITPVHTVHFDAAVLRDRMDHDPELGYALLKRFTGLIVERLQAARLQSLDIYGDADVGLGG</sequence>
<organism evidence="2 3">
    <name type="scientific">Thioalkalivibrio denitrificans</name>
    <dbReference type="NCBI Taxonomy" id="108003"/>
    <lineage>
        <taxon>Bacteria</taxon>
        <taxon>Pseudomonadati</taxon>
        <taxon>Pseudomonadota</taxon>
        <taxon>Gammaproteobacteria</taxon>
        <taxon>Chromatiales</taxon>
        <taxon>Ectothiorhodospiraceae</taxon>
        <taxon>Thioalkalivibrio</taxon>
    </lineage>
</organism>
<dbReference type="InterPro" id="IPR050397">
    <property type="entry name" value="Env_Response_Regulators"/>
</dbReference>
<comment type="caution">
    <text evidence="2">The sequence shown here is derived from an EMBL/GenBank/DDBJ whole genome shotgun (WGS) entry which is preliminary data.</text>
</comment>
<proteinExistence type="predicted"/>
<dbReference type="InterPro" id="IPR014710">
    <property type="entry name" value="RmlC-like_jellyroll"/>
</dbReference>
<dbReference type="SUPFAM" id="SSF51206">
    <property type="entry name" value="cAMP-binding domain-like"/>
    <property type="match status" value="1"/>
</dbReference>
<dbReference type="RefSeq" id="WP_077278323.1">
    <property type="nucleotide sequence ID" value="NZ_MVBK01000036.1"/>
</dbReference>